<sequence>MAAPAAPDVLGDAMKVMLPVSLLLVAGIFYAVYRIVSWMDRKGLLPGQAEERAAAEKKAEREAAERRAREAGRRDGEGGER</sequence>
<organism evidence="3 4">
    <name type="scientific">Anaeromyxobacter paludicola</name>
    <dbReference type="NCBI Taxonomy" id="2918171"/>
    <lineage>
        <taxon>Bacteria</taxon>
        <taxon>Pseudomonadati</taxon>
        <taxon>Myxococcota</taxon>
        <taxon>Myxococcia</taxon>
        <taxon>Myxococcales</taxon>
        <taxon>Cystobacterineae</taxon>
        <taxon>Anaeromyxobacteraceae</taxon>
        <taxon>Anaeromyxobacter</taxon>
    </lineage>
</organism>
<dbReference type="RefSeq" id="WP_248341203.1">
    <property type="nucleotide sequence ID" value="NZ_AP025592.1"/>
</dbReference>
<protein>
    <submittedName>
        <fullName evidence="3">Uncharacterized protein</fullName>
    </submittedName>
</protein>
<keyword evidence="4" id="KW-1185">Reference proteome</keyword>
<proteinExistence type="predicted"/>
<keyword evidence="2" id="KW-1133">Transmembrane helix</keyword>
<feature type="transmembrane region" description="Helical" evidence="2">
    <location>
        <begin position="16"/>
        <end position="36"/>
    </location>
</feature>
<name>A0ABM7XBS0_9BACT</name>
<dbReference type="Proteomes" id="UP001162734">
    <property type="component" value="Chromosome"/>
</dbReference>
<dbReference type="EMBL" id="AP025592">
    <property type="protein sequence ID" value="BDG09271.1"/>
    <property type="molecule type" value="Genomic_DNA"/>
</dbReference>
<accession>A0ABM7XBS0</accession>
<evidence type="ECO:0000256" key="2">
    <source>
        <dbReference type="SAM" id="Phobius"/>
    </source>
</evidence>
<evidence type="ECO:0000256" key="1">
    <source>
        <dbReference type="SAM" id="MobiDB-lite"/>
    </source>
</evidence>
<keyword evidence="2" id="KW-0472">Membrane</keyword>
<evidence type="ECO:0000313" key="4">
    <source>
        <dbReference type="Proteomes" id="UP001162734"/>
    </source>
</evidence>
<evidence type="ECO:0000313" key="3">
    <source>
        <dbReference type="EMBL" id="BDG09271.1"/>
    </source>
</evidence>
<feature type="region of interest" description="Disordered" evidence="1">
    <location>
        <begin position="49"/>
        <end position="81"/>
    </location>
</feature>
<keyword evidence="2" id="KW-0812">Transmembrane</keyword>
<gene>
    <name evidence="3" type="ORF">AMPC_23840</name>
</gene>
<reference evidence="4" key="1">
    <citation type="journal article" date="2022" name="Int. J. Syst. Evol. Microbiol.">
        <title>Anaeromyxobacter oryzae sp. nov., Anaeromyxobacter diazotrophicus sp. nov. and Anaeromyxobacter paludicola sp. nov., isolated from paddy soils.</title>
        <authorList>
            <person name="Itoh H."/>
            <person name="Xu Z."/>
            <person name="Mise K."/>
            <person name="Masuda Y."/>
            <person name="Ushijima N."/>
            <person name="Hayakawa C."/>
            <person name="Shiratori Y."/>
            <person name="Senoo K."/>
        </authorList>
    </citation>
    <scope>NUCLEOTIDE SEQUENCE [LARGE SCALE GENOMIC DNA]</scope>
    <source>
        <strain evidence="4">Red630</strain>
    </source>
</reference>